<feature type="region of interest" description="Disordered" evidence="6">
    <location>
        <begin position="107"/>
        <end position="143"/>
    </location>
</feature>
<protein>
    <recommendedName>
        <fullName evidence="7">Homeobox domain-containing protein</fullName>
    </recommendedName>
</protein>
<comment type="caution">
    <text evidence="8">The sequence shown here is derived from an EMBL/GenBank/DDBJ whole genome shotgun (WGS) entry which is preliminary data.</text>
</comment>
<dbReference type="CDD" id="cd00086">
    <property type="entry name" value="homeodomain"/>
    <property type="match status" value="1"/>
</dbReference>
<feature type="DNA-binding region" description="Homeobox" evidence="4">
    <location>
        <begin position="35"/>
        <end position="79"/>
    </location>
</feature>
<keyword evidence="3 4" id="KW-0539">Nucleus</keyword>
<accession>A0A8H2XAI9</accession>
<dbReference type="InterPro" id="IPR001356">
    <property type="entry name" value="HD"/>
</dbReference>
<evidence type="ECO:0000313" key="8">
    <source>
        <dbReference type="EMBL" id="CAE6419874.1"/>
    </source>
</evidence>
<feature type="compositionally biased region" description="Polar residues" evidence="6">
    <location>
        <begin position="14"/>
        <end position="23"/>
    </location>
</feature>
<evidence type="ECO:0000256" key="3">
    <source>
        <dbReference type="ARBA" id="ARBA00023242"/>
    </source>
</evidence>
<dbReference type="SUPFAM" id="SSF46689">
    <property type="entry name" value="Homeodomain-like"/>
    <property type="match status" value="1"/>
</dbReference>
<dbReference type="GO" id="GO:0003677">
    <property type="term" value="F:DNA binding"/>
    <property type="evidence" value="ECO:0007669"/>
    <property type="project" value="UniProtKB-UniRule"/>
</dbReference>
<organism evidence="8 9">
    <name type="scientific">Rhizoctonia solani</name>
    <dbReference type="NCBI Taxonomy" id="456999"/>
    <lineage>
        <taxon>Eukaryota</taxon>
        <taxon>Fungi</taxon>
        <taxon>Dikarya</taxon>
        <taxon>Basidiomycota</taxon>
        <taxon>Agaricomycotina</taxon>
        <taxon>Agaricomycetes</taxon>
        <taxon>Cantharellales</taxon>
        <taxon>Ceratobasidiaceae</taxon>
        <taxon>Rhizoctonia</taxon>
    </lineage>
</organism>
<evidence type="ECO:0000256" key="5">
    <source>
        <dbReference type="RuleBase" id="RU000682"/>
    </source>
</evidence>
<dbReference type="GO" id="GO:0005634">
    <property type="term" value="C:nucleus"/>
    <property type="evidence" value="ECO:0007669"/>
    <property type="project" value="UniProtKB-SubCell"/>
</dbReference>
<sequence>MPCYRASRTKRQSESSPQDTRWQPSQDDFELLLNMLFQSRIVCFPTKEERVAMANRLNVTERQVQVWCQNKRQKLRESGIGYSDPRAPALVIAERGKIAPANMTVQPLAQLPTPPKSHRKLPKSRDASEATEPSQADDSEYVPRVKRTRTRLITPIELAPVSSRVPFLVASAAFTSPPPKRLELITRYQSPARQLLHDMVRSSPPQESPIASSPPELSFDDDDEVESIVTASEFSSPPPPSHPTKPTWDFPIVTSASFQDRLATWAQNRFPEADLRLRSKASDEHLVKPVW</sequence>
<feature type="domain" description="Homeobox" evidence="7">
    <location>
        <begin position="33"/>
        <end position="78"/>
    </location>
</feature>
<feature type="region of interest" description="Disordered" evidence="6">
    <location>
        <begin position="200"/>
        <end position="248"/>
    </location>
</feature>
<dbReference type="GO" id="GO:0000981">
    <property type="term" value="F:DNA-binding transcription factor activity, RNA polymerase II-specific"/>
    <property type="evidence" value="ECO:0007669"/>
    <property type="project" value="InterPro"/>
</dbReference>
<dbReference type="PROSITE" id="PS00027">
    <property type="entry name" value="HOMEOBOX_1"/>
    <property type="match status" value="1"/>
</dbReference>
<dbReference type="PROSITE" id="PS50071">
    <property type="entry name" value="HOMEOBOX_2"/>
    <property type="match status" value="1"/>
</dbReference>
<keyword evidence="2 4" id="KW-0371">Homeobox</keyword>
<evidence type="ECO:0000256" key="6">
    <source>
        <dbReference type="SAM" id="MobiDB-lite"/>
    </source>
</evidence>
<dbReference type="SMART" id="SM00389">
    <property type="entry name" value="HOX"/>
    <property type="match status" value="1"/>
</dbReference>
<gene>
    <name evidence="8" type="ORF">RDB_LOCUS21686</name>
</gene>
<evidence type="ECO:0000256" key="1">
    <source>
        <dbReference type="ARBA" id="ARBA00023125"/>
    </source>
</evidence>
<evidence type="ECO:0000256" key="2">
    <source>
        <dbReference type="ARBA" id="ARBA00023155"/>
    </source>
</evidence>
<evidence type="ECO:0000259" key="7">
    <source>
        <dbReference type="PROSITE" id="PS50071"/>
    </source>
</evidence>
<dbReference type="Pfam" id="PF00046">
    <property type="entry name" value="Homeodomain"/>
    <property type="match status" value="1"/>
</dbReference>
<dbReference type="AlphaFoldDB" id="A0A8H2XAI9"/>
<dbReference type="Proteomes" id="UP000663888">
    <property type="component" value="Unassembled WGS sequence"/>
</dbReference>
<name>A0A8H2XAI9_9AGAM</name>
<reference evidence="8" key="1">
    <citation type="submission" date="2021-01" db="EMBL/GenBank/DDBJ databases">
        <authorList>
            <person name="Kaushik A."/>
        </authorList>
    </citation>
    <scope>NUCLEOTIDE SEQUENCE</scope>
    <source>
        <strain evidence="8">AG4-R118</strain>
    </source>
</reference>
<evidence type="ECO:0000256" key="4">
    <source>
        <dbReference type="PROSITE-ProRule" id="PRU00108"/>
    </source>
</evidence>
<dbReference type="EMBL" id="CAJMWX010000546">
    <property type="protein sequence ID" value="CAE6419874.1"/>
    <property type="molecule type" value="Genomic_DNA"/>
</dbReference>
<feature type="region of interest" description="Disordered" evidence="6">
    <location>
        <begin position="1"/>
        <end position="23"/>
    </location>
</feature>
<comment type="subcellular location">
    <subcellularLocation>
        <location evidence="4 5">Nucleus</location>
    </subcellularLocation>
</comment>
<dbReference type="InterPro" id="IPR009057">
    <property type="entry name" value="Homeodomain-like_sf"/>
</dbReference>
<proteinExistence type="predicted"/>
<dbReference type="Gene3D" id="1.10.10.60">
    <property type="entry name" value="Homeodomain-like"/>
    <property type="match status" value="1"/>
</dbReference>
<dbReference type="InterPro" id="IPR017970">
    <property type="entry name" value="Homeobox_CS"/>
</dbReference>
<evidence type="ECO:0000313" key="9">
    <source>
        <dbReference type="Proteomes" id="UP000663888"/>
    </source>
</evidence>
<keyword evidence="1 4" id="KW-0238">DNA-binding</keyword>